<proteinExistence type="inferred from homology"/>
<sequence length="456" mass="51002">MFFKNKHSINNIRNHIVGVDTKVPLGNGKKSIYINFDNAASTPSLSPVLDKVNEFLEVYSSIHRGTGYKSLLSTDAYEESREIVADFVNCDKSKNTIIFTKNTTESINKLSYRLNLSPNDIVIITEMEHHSNDLPWRNKANVVTVDLLDDGTLNLDDLELKLKAYRGRVKLVSVTGCSNVTGYINDIHYISSLAHKYGAEILVDAAQLIPHRKINMSGSKSDDFIDYLAFSSHKMYAPFGTGVLIGPKSTFEKGDPEYVGGGNVLAVSRNSVYWSDPPEKDEAGTPNVIGAVALAESIKILKEVGLNNIKNHEKELLNHMFKSLESINGLDLYSSKNKKVRDSMVAVIPFNLKGFHHSFLANLLSSEGGIGVRNGCFCAHPYVHSLLKLTPSQISELQRDILFGRLHKVPGLVRVSFGMYNTKKEVNSFIKTLKHITENKKELEREYKHLKEFQLV</sequence>
<evidence type="ECO:0000313" key="8">
    <source>
        <dbReference type="EMBL" id="AFS78087.1"/>
    </source>
</evidence>
<keyword evidence="9" id="KW-1185">Reference proteome</keyword>
<dbReference type="Proteomes" id="UP000006094">
    <property type="component" value="Chromosome"/>
</dbReference>
<keyword evidence="3" id="KW-0663">Pyridoxal phosphate</keyword>
<accession>K0AZ67</accession>
<dbReference type="InterPro" id="IPR000192">
    <property type="entry name" value="Aminotrans_V_dom"/>
</dbReference>
<dbReference type="HOGENOM" id="CLU_003433_2_0_9"/>
<dbReference type="GO" id="GO:0031071">
    <property type="term" value="F:cysteine desulfurase activity"/>
    <property type="evidence" value="ECO:0007669"/>
    <property type="project" value="UniProtKB-EC"/>
</dbReference>
<dbReference type="KEGG" id="cad:Curi_c10730"/>
<feature type="domain" description="Aminotransferase class V" evidence="7">
    <location>
        <begin position="34"/>
        <end position="429"/>
    </location>
</feature>
<dbReference type="Gene3D" id="3.90.1150.10">
    <property type="entry name" value="Aspartate Aminotransferase, domain 1"/>
    <property type="match status" value="1"/>
</dbReference>
<feature type="coiled-coil region" evidence="6">
    <location>
        <begin position="426"/>
        <end position="453"/>
    </location>
</feature>
<evidence type="ECO:0000256" key="6">
    <source>
        <dbReference type="SAM" id="Coils"/>
    </source>
</evidence>
<evidence type="ECO:0000256" key="4">
    <source>
        <dbReference type="ARBA" id="ARBA00050776"/>
    </source>
</evidence>
<evidence type="ECO:0000256" key="5">
    <source>
        <dbReference type="RuleBase" id="RU004504"/>
    </source>
</evidence>
<dbReference type="PANTHER" id="PTHR43586">
    <property type="entry name" value="CYSTEINE DESULFURASE"/>
    <property type="match status" value="1"/>
</dbReference>
<evidence type="ECO:0000256" key="2">
    <source>
        <dbReference type="ARBA" id="ARBA00010447"/>
    </source>
</evidence>
<evidence type="ECO:0000313" key="9">
    <source>
        <dbReference type="Proteomes" id="UP000006094"/>
    </source>
</evidence>
<dbReference type="RefSeq" id="WP_014967224.1">
    <property type="nucleotide sequence ID" value="NC_018664.1"/>
</dbReference>
<dbReference type="Gene3D" id="3.40.640.10">
    <property type="entry name" value="Type I PLP-dependent aspartate aminotransferase-like (Major domain)"/>
    <property type="match status" value="1"/>
</dbReference>
<evidence type="ECO:0000256" key="3">
    <source>
        <dbReference type="ARBA" id="ARBA00022898"/>
    </source>
</evidence>
<evidence type="ECO:0000259" key="7">
    <source>
        <dbReference type="Pfam" id="PF00266"/>
    </source>
</evidence>
<dbReference type="OrthoDB" id="9804366at2"/>
<dbReference type="PROSITE" id="PS00595">
    <property type="entry name" value="AA_TRANSFER_CLASS_5"/>
    <property type="match status" value="1"/>
</dbReference>
<dbReference type="PANTHER" id="PTHR43586:SF8">
    <property type="entry name" value="CYSTEINE DESULFURASE 1, CHLOROPLASTIC"/>
    <property type="match status" value="1"/>
</dbReference>
<comment type="cofactor">
    <cofactor evidence="1 5">
        <name>pyridoxal 5'-phosphate</name>
        <dbReference type="ChEBI" id="CHEBI:597326"/>
    </cofactor>
</comment>
<dbReference type="InterPro" id="IPR015424">
    <property type="entry name" value="PyrdxlP-dep_Trfase"/>
</dbReference>
<dbReference type="InterPro" id="IPR015422">
    <property type="entry name" value="PyrdxlP-dep_Trfase_small"/>
</dbReference>
<gene>
    <name evidence="8" type="primary">csd</name>
    <name evidence="8" type="ordered locus">Curi_c10730</name>
</gene>
<dbReference type="InterPro" id="IPR020578">
    <property type="entry name" value="Aminotrans_V_PyrdxlP_BS"/>
</dbReference>
<comment type="catalytic activity">
    <reaction evidence="4">
        <text>(sulfur carrier)-H + L-cysteine = (sulfur carrier)-SH + L-alanine</text>
        <dbReference type="Rhea" id="RHEA:43892"/>
        <dbReference type="Rhea" id="RHEA-COMP:14737"/>
        <dbReference type="Rhea" id="RHEA-COMP:14739"/>
        <dbReference type="ChEBI" id="CHEBI:29917"/>
        <dbReference type="ChEBI" id="CHEBI:35235"/>
        <dbReference type="ChEBI" id="CHEBI:57972"/>
        <dbReference type="ChEBI" id="CHEBI:64428"/>
        <dbReference type="EC" id="2.8.1.7"/>
    </reaction>
</comment>
<dbReference type="PATRIC" id="fig|1128398.3.peg.1076"/>
<dbReference type="EC" id="2.8.1.7" evidence="8"/>
<comment type="similarity">
    <text evidence="2">Belongs to the class-V pyridoxal-phosphate-dependent aminotransferase family. Csd subfamily.</text>
</comment>
<dbReference type="Pfam" id="PF00266">
    <property type="entry name" value="Aminotran_5"/>
    <property type="match status" value="1"/>
</dbReference>
<dbReference type="eggNOG" id="COG0520">
    <property type="taxonomic scope" value="Bacteria"/>
</dbReference>
<dbReference type="InterPro" id="IPR015421">
    <property type="entry name" value="PyrdxlP-dep_Trfase_major"/>
</dbReference>
<evidence type="ECO:0000256" key="1">
    <source>
        <dbReference type="ARBA" id="ARBA00001933"/>
    </source>
</evidence>
<keyword evidence="6" id="KW-0175">Coiled coil</keyword>
<dbReference type="AlphaFoldDB" id="K0AZ67"/>
<name>K0AZ67_GOTA9</name>
<keyword evidence="8" id="KW-0808">Transferase</keyword>
<dbReference type="STRING" id="1128398.Curi_c10730"/>
<dbReference type="EMBL" id="CP003326">
    <property type="protein sequence ID" value="AFS78087.1"/>
    <property type="molecule type" value="Genomic_DNA"/>
</dbReference>
<reference evidence="8 9" key="1">
    <citation type="journal article" date="2012" name="PLoS ONE">
        <title>The purine-utilizing bacterium Clostridium acidurici 9a: a genome-guided metabolic reconsideration.</title>
        <authorList>
            <person name="Hartwich K."/>
            <person name="Poehlein A."/>
            <person name="Daniel R."/>
        </authorList>
    </citation>
    <scope>NUCLEOTIDE SEQUENCE [LARGE SCALE GENOMIC DNA]</scope>
    <source>
        <strain evidence="9">ATCC 7906 / DSM 604 / BCRC 14475 / CIP 104303 / KCTC 5404 / NCIMB 10678 / 9a</strain>
    </source>
</reference>
<protein>
    <submittedName>
        <fullName evidence="8">Cysteine desulfurase Csd</fullName>
        <ecNumber evidence="8">2.8.1.7</ecNumber>
    </submittedName>
</protein>
<dbReference type="SUPFAM" id="SSF53383">
    <property type="entry name" value="PLP-dependent transferases"/>
    <property type="match status" value="1"/>
</dbReference>
<organism evidence="8 9">
    <name type="scientific">Gottschalkia acidurici (strain ATCC 7906 / DSM 604 / BCRC 14475 / CIP 104303 / KCTC 5404 / NCIMB 10678 / 9a)</name>
    <name type="common">Clostridium acidurici</name>
    <dbReference type="NCBI Taxonomy" id="1128398"/>
    <lineage>
        <taxon>Bacteria</taxon>
        <taxon>Bacillati</taxon>
        <taxon>Bacillota</taxon>
        <taxon>Tissierellia</taxon>
        <taxon>Tissierellales</taxon>
        <taxon>Gottschalkiaceae</taxon>
        <taxon>Gottschalkia</taxon>
    </lineage>
</organism>